<name>A0ABX6QKL2_9HYPH</name>
<reference evidence="1 2" key="1">
    <citation type="submission" date="2020-06" db="EMBL/GenBank/DDBJ databases">
        <title>Genome sequence of Rhizobium sp strain ADMK78.</title>
        <authorList>
            <person name="Rahi P."/>
        </authorList>
    </citation>
    <scope>NUCLEOTIDE SEQUENCE [LARGE SCALE GENOMIC DNA]</scope>
    <source>
        <strain evidence="1 2">ADMK78</strain>
    </source>
</reference>
<gene>
    <name evidence="1" type="ORF">FE840_005935</name>
</gene>
<dbReference type="EMBL" id="CP058350">
    <property type="protein sequence ID" value="QLF69111.1"/>
    <property type="molecule type" value="Genomic_DNA"/>
</dbReference>
<organism evidence="1 2">
    <name type="scientific">Peteryoungia desertarenae</name>
    <dbReference type="NCBI Taxonomy" id="1813451"/>
    <lineage>
        <taxon>Bacteria</taxon>
        <taxon>Pseudomonadati</taxon>
        <taxon>Pseudomonadota</taxon>
        <taxon>Alphaproteobacteria</taxon>
        <taxon>Hyphomicrobiales</taxon>
        <taxon>Rhizobiaceae</taxon>
        <taxon>Peteryoungia</taxon>
    </lineage>
</organism>
<dbReference type="RefSeq" id="WP_138285756.1">
    <property type="nucleotide sequence ID" value="NZ_CP058350.1"/>
</dbReference>
<protein>
    <submittedName>
        <fullName evidence="1">Group III truncated hemoglobin</fullName>
    </submittedName>
</protein>
<evidence type="ECO:0000313" key="2">
    <source>
        <dbReference type="Proteomes" id="UP000308530"/>
    </source>
</evidence>
<evidence type="ECO:0000313" key="1">
    <source>
        <dbReference type="EMBL" id="QLF69111.1"/>
    </source>
</evidence>
<sequence length="163" mass="18338">MTQPTDRPDRADLQARAAHKAEIVERARSEMAEMGVDALFIDRLVETFYSHVRAHPTLGPVFDQRLSGRWPEHMVKMKAFWSSVAFKTGAYGGKPVMAHQGVDGMSEALFADWLKLFAATLQELEASPKAEAWFLASAERIAKSLILSLFYNPAFDDPRRRQG</sequence>
<dbReference type="InterPro" id="IPR012292">
    <property type="entry name" value="Globin/Proto"/>
</dbReference>
<proteinExistence type="predicted"/>
<keyword evidence="2" id="KW-1185">Reference proteome</keyword>
<dbReference type="InterPro" id="IPR009050">
    <property type="entry name" value="Globin-like_sf"/>
</dbReference>
<dbReference type="CDD" id="cd08916">
    <property type="entry name" value="TrHb3_P"/>
    <property type="match status" value="1"/>
</dbReference>
<accession>A0ABX6QKL2</accession>
<dbReference type="Gene3D" id="1.10.490.10">
    <property type="entry name" value="Globins"/>
    <property type="match status" value="1"/>
</dbReference>
<dbReference type="SUPFAM" id="SSF46458">
    <property type="entry name" value="Globin-like"/>
    <property type="match status" value="1"/>
</dbReference>
<dbReference type="Proteomes" id="UP000308530">
    <property type="component" value="Chromosome"/>
</dbReference>